<evidence type="ECO:0000313" key="16">
    <source>
        <dbReference type="EMBL" id="OLN93222.1"/>
    </source>
</evidence>
<dbReference type="SUPFAM" id="SSF81321">
    <property type="entry name" value="Family A G protein-coupled receptor-like"/>
    <property type="match status" value="1"/>
</dbReference>
<organism evidence="16 17">
    <name type="scientific">Colletotrichum chlorophyti</name>
    <dbReference type="NCBI Taxonomy" id="708187"/>
    <lineage>
        <taxon>Eukaryota</taxon>
        <taxon>Fungi</taxon>
        <taxon>Dikarya</taxon>
        <taxon>Ascomycota</taxon>
        <taxon>Pezizomycotina</taxon>
        <taxon>Sordariomycetes</taxon>
        <taxon>Hypocreomycetidae</taxon>
        <taxon>Glomerellales</taxon>
        <taxon>Glomerellaceae</taxon>
        <taxon>Colletotrichum</taxon>
    </lineage>
</organism>
<keyword evidence="8" id="KW-0157">Chromophore</keyword>
<evidence type="ECO:0000256" key="7">
    <source>
        <dbReference type="ARBA" id="ARBA00022989"/>
    </source>
</evidence>
<feature type="transmembrane region" description="Helical" evidence="15">
    <location>
        <begin position="199"/>
        <end position="217"/>
    </location>
</feature>
<evidence type="ECO:0000256" key="11">
    <source>
        <dbReference type="ARBA" id="ARBA00023170"/>
    </source>
</evidence>
<dbReference type="Proteomes" id="UP000186583">
    <property type="component" value="Unassembled WGS sequence"/>
</dbReference>
<evidence type="ECO:0000256" key="2">
    <source>
        <dbReference type="ARBA" id="ARBA00008130"/>
    </source>
</evidence>
<dbReference type="EMBL" id="MPGH01000055">
    <property type="protein sequence ID" value="OLN93222.1"/>
    <property type="molecule type" value="Genomic_DNA"/>
</dbReference>
<keyword evidence="10 15" id="KW-0472">Membrane</keyword>
<evidence type="ECO:0000313" key="17">
    <source>
        <dbReference type="Proteomes" id="UP000186583"/>
    </source>
</evidence>
<dbReference type="GO" id="GO:0009881">
    <property type="term" value="F:photoreceptor activity"/>
    <property type="evidence" value="ECO:0007669"/>
    <property type="project" value="UniProtKB-KW"/>
</dbReference>
<keyword evidence="4" id="KW-0716">Sensory transduction</keyword>
<dbReference type="InterPro" id="IPR043476">
    <property type="entry name" value="Yro2-like_7TM"/>
</dbReference>
<protein>
    <recommendedName>
        <fullName evidence="12">Opsin-like protein carO</fullName>
    </recommendedName>
    <alternativeName>
        <fullName evidence="13">Carotenoid biosynthesis cluster protein O</fullName>
    </alternativeName>
</protein>
<keyword evidence="3" id="KW-0600">Photoreceptor protein</keyword>
<comment type="similarity">
    <text evidence="2">Belongs to the archaeal/bacterial/fungal opsin family.</text>
</comment>
<evidence type="ECO:0000256" key="15">
    <source>
        <dbReference type="SAM" id="Phobius"/>
    </source>
</evidence>
<dbReference type="InterPro" id="IPR001425">
    <property type="entry name" value="Arc/bac/fun_rhodopsins"/>
</dbReference>
<feature type="region of interest" description="Disordered" evidence="14">
    <location>
        <begin position="271"/>
        <end position="302"/>
    </location>
</feature>
<keyword evidence="9" id="KW-0346">Stress response</keyword>
<evidence type="ECO:0000256" key="3">
    <source>
        <dbReference type="ARBA" id="ARBA00022543"/>
    </source>
</evidence>
<feature type="compositionally biased region" description="Gly residues" evidence="14">
    <location>
        <begin position="287"/>
        <end position="302"/>
    </location>
</feature>
<feature type="transmembrane region" description="Helical" evidence="15">
    <location>
        <begin position="160"/>
        <end position="178"/>
    </location>
</feature>
<dbReference type="InterPro" id="IPR018229">
    <property type="entry name" value="Rhodopsin_retinal_BS"/>
</dbReference>
<evidence type="ECO:0000256" key="6">
    <source>
        <dbReference type="ARBA" id="ARBA00022925"/>
    </source>
</evidence>
<proteinExistence type="inferred from homology"/>
<dbReference type="GO" id="GO:0005216">
    <property type="term" value="F:monoatomic ion channel activity"/>
    <property type="evidence" value="ECO:0007669"/>
    <property type="project" value="InterPro"/>
</dbReference>
<evidence type="ECO:0000256" key="1">
    <source>
        <dbReference type="ARBA" id="ARBA00004141"/>
    </source>
</evidence>
<dbReference type="PANTHER" id="PTHR28286:SF1">
    <property type="entry name" value="30 KDA HEAT SHOCK PROTEIN-RELATED"/>
    <property type="match status" value="1"/>
</dbReference>
<dbReference type="OrthoDB" id="10261467at2759"/>
<evidence type="ECO:0000256" key="14">
    <source>
        <dbReference type="SAM" id="MobiDB-lite"/>
    </source>
</evidence>
<keyword evidence="5 15" id="KW-0812">Transmembrane</keyword>
<dbReference type="Pfam" id="PF01036">
    <property type="entry name" value="Bac_rhodopsin"/>
    <property type="match status" value="1"/>
</dbReference>
<evidence type="ECO:0000256" key="8">
    <source>
        <dbReference type="ARBA" id="ARBA00022991"/>
    </source>
</evidence>
<comment type="caution">
    <text evidence="16">The sequence shown here is derived from an EMBL/GenBank/DDBJ whole genome shotgun (WGS) entry which is preliminary data.</text>
</comment>
<reference evidence="16 17" key="1">
    <citation type="submission" date="2016-11" db="EMBL/GenBank/DDBJ databases">
        <title>Draft Genome Assembly of Colletotrichum chlorophyti a pathogen of herbaceous plants.</title>
        <authorList>
            <person name="Gan P."/>
            <person name="Narusaka M."/>
            <person name="Tsushima A."/>
            <person name="Narusaka Y."/>
            <person name="Takano Y."/>
            <person name="Shirasu K."/>
        </authorList>
    </citation>
    <scope>NUCLEOTIDE SEQUENCE [LARGE SCALE GENOMIC DNA]</scope>
    <source>
        <strain evidence="16 17">NTL11</strain>
    </source>
</reference>
<dbReference type="PANTHER" id="PTHR28286">
    <property type="match status" value="1"/>
</dbReference>
<dbReference type="PROSITE" id="PS00950">
    <property type="entry name" value="BACTERIAL_OPSIN_1"/>
    <property type="match status" value="1"/>
</dbReference>
<dbReference type="CDD" id="cd15239">
    <property type="entry name" value="7tm_YRO2_fungal-like"/>
    <property type="match status" value="1"/>
</dbReference>
<name>A0A1Q8RZP6_9PEZI</name>
<accession>A0A1Q8RZP6</accession>
<keyword evidence="11" id="KW-0675">Receptor</keyword>
<evidence type="ECO:0000256" key="13">
    <source>
        <dbReference type="ARBA" id="ARBA00078035"/>
    </source>
</evidence>
<evidence type="ECO:0000256" key="9">
    <source>
        <dbReference type="ARBA" id="ARBA00023016"/>
    </source>
</evidence>
<dbReference type="GO" id="GO:0005783">
    <property type="term" value="C:endoplasmic reticulum"/>
    <property type="evidence" value="ECO:0007669"/>
    <property type="project" value="TreeGrafter"/>
</dbReference>
<feature type="transmembrane region" description="Helical" evidence="15">
    <location>
        <begin position="28"/>
        <end position="49"/>
    </location>
</feature>
<evidence type="ECO:0000256" key="4">
    <source>
        <dbReference type="ARBA" id="ARBA00022606"/>
    </source>
</evidence>
<feature type="transmembrane region" description="Helical" evidence="15">
    <location>
        <begin position="56"/>
        <end position="75"/>
    </location>
</feature>
<keyword evidence="7 15" id="KW-1133">Transmembrane helix</keyword>
<dbReference type="SMART" id="SM01021">
    <property type="entry name" value="Bac_rhodopsin"/>
    <property type="match status" value="1"/>
</dbReference>
<dbReference type="GO" id="GO:0005886">
    <property type="term" value="C:plasma membrane"/>
    <property type="evidence" value="ECO:0007669"/>
    <property type="project" value="TreeGrafter"/>
</dbReference>
<keyword evidence="17" id="KW-1185">Reference proteome</keyword>
<gene>
    <name evidence="16" type="ORF">CCHL11_07578</name>
</gene>
<dbReference type="Gene3D" id="1.20.1070.10">
    <property type="entry name" value="Rhodopsin 7-helix transmembrane proteins"/>
    <property type="match status" value="1"/>
</dbReference>
<keyword evidence="6" id="KW-0681">Retinal protein</keyword>
<evidence type="ECO:0000256" key="5">
    <source>
        <dbReference type="ARBA" id="ARBA00022692"/>
    </source>
</evidence>
<feature type="transmembrane region" description="Helical" evidence="15">
    <location>
        <begin position="134"/>
        <end position="154"/>
    </location>
</feature>
<evidence type="ECO:0000256" key="12">
    <source>
        <dbReference type="ARBA" id="ARBA00069581"/>
    </source>
</evidence>
<feature type="transmembrane region" description="Helical" evidence="15">
    <location>
        <begin position="229"/>
        <end position="249"/>
    </location>
</feature>
<comment type="subcellular location">
    <subcellularLocation>
        <location evidence="1">Membrane</location>
        <topology evidence="1">Multi-pass membrane protein</topology>
    </subcellularLocation>
</comment>
<sequence length="302" mass="33370">MAGNQALNTNSVVGQHADLAITRRGSDWYFTVCAIMGASTLIFLAMSFTKRETHRLFHYITASITFVACIAYFSMGADLGQTPIQVQFERHNRGQVAAAGTREIFYVRYIDWFITTPLLLLDLLLTAGLPWPTILVTILADEIMIVTGLVGALTRTSYKWGYWVFGMFAFFYVVYALVFDGRRHANALGGPIKKTFFNCGVLTIFLWFLYPIAWGLSEGGNVIHPDSEAIFYGILDIFAKPVFGFLLLWGHRNIDPSALGLHIREPGVSKDQHSKAMGQHGATHGHLGNGHHNGAGAGQPDV</sequence>
<evidence type="ECO:0000256" key="10">
    <source>
        <dbReference type="ARBA" id="ARBA00023136"/>
    </source>
</evidence>
<dbReference type="AlphaFoldDB" id="A0A1Q8RZP6"/>
<dbReference type="PRINTS" id="PR00251">
    <property type="entry name" value="BACTRLOPSIN"/>
</dbReference>
<dbReference type="FunFam" id="1.20.1070.10:FF:000160">
    <property type="entry name" value="Related to Opsin-1"/>
    <property type="match status" value="1"/>
</dbReference>
<dbReference type="GO" id="GO:0007602">
    <property type="term" value="P:phototransduction"/>
    <property type="evidence" value="ECO:0007669"/>
    <property type="project" value="UniProtKB-KW"/>
</dbReference>